<dbReference type="InterPro" id="IPR004839">
    <property type="entry name" value="Aminotransferase_I/II_large"/>
</dbReference>
<evidence type="ECO:0000256" key="1">
    <source>
        <dbReference type="ARBA" id="ARBA00001933"/>
    </source>
</evidence>
<dbReference type="PANTHER" id="PTHR42885">
    <property type="entry name" value="HISTIDINOL-PHOSPHATE AMINOTRANSFERASE-RELATED"/>
    <property type="match status" value="1"/>
</dbReference>
<dbReference type="EC" id="4.1.1.81" evidence="4"/>
<protein>
    <submittedName>
        <fullName evidence="4">Threonine-phosphate decarboxylase</fullName>
        <ecNumber evidence="4">4.1.1.81</ecNumber>
    </submittedName>
</protein>
<dbReference type="Gene3D" id="3.40.640.10">
    <property type="entry name" value="Type I PLP-dependent aspartate aminotransferase-like (Major domain)"/>
    <property type="match status" value="1"/>
</dbReference>
<organism evidence="4 5">
    <name type="scientific">Urinicoccus massiliensis</name>
    <dbReference type="NCBI Taxonomy" id="1723382"/>
    <lineage>
        <taxon>Bacteria</taxon>
        <taxon>Bacillati</taxon>
        <taxon>Bacillota</taxon>
        <taxon>Tissierellia</taxon>
        <taxon>Tissierellales</taxon>
        <taxon>Peptoniphilaceae</taxon>
        <taxon>Urinicoccus</taxon>
    </lineage>
</organism>
<dbReference type="AlphaFoldDB" id="A0A8H2M8J9"/>
<evidence type="ECO:0000313" key="4">
    <source>
        <dbReference type="EMBL" id="VFB16275.1"/>
    </source>
</evidence>
<evidence type="ECO:0000256" key="2">
    <source>
        <dbReference type="ARBA" id="ARBA00022898"/>
    </source>
</evidence>
<dbReference type="GO" id="GO:0030170">
    <property type="term" value="F:pyridoxal phosphate binding"/>
    <property type="evidence" value="ECO:0007669"/>
    <property type="project" value="InterPro"/>
</dbReference>
<name>A0A8H2M8J9_9FIRM</name>
<keyword evidence="2" id="KW-0663">Pyridoxal phosphate</keyword>
<comment type="cofactor">
    <cofactor evidence="1">
        <name>pyridoxal 5'-phosphate</name>
        <dbReference type="ChEBI" id="CHEBI:597326"/>
    </cofactor>
</comment>
<dbReference type="Pfam" id="PF00155">
    <property type="entry name" value="Aminotran_1_2"/>
    <property type="match status" value="1"/>
</dbReference>
<dbReference type="RefSeq" id="WP_131748856.1">
    <property type="nucleotide sequence ID" value="NZ_CAACYI010000001.1"/>
</dbReference>
<reference evidence="4 5" key="1">
    <citation type="submission" date="2019-02" db="EMBL/GenBank/DDBJ databases">
        <authorList>
            <consortium name="Pathogen Informatics"/>
        </authorList>
    </citation>
    <scope>NUCLEOTIDE SEQUENCE [LARGE SCALE GENOMIC DNA]</scope>
    <source>
        <strain evidence="4 5">3012STDY7089603</strain>
    </source>
</reference>
<keyword evidence="5" id="KW-1185">Reference proteome</keyword>
<sequence length="356" mass="40838">MTMKHGGDTYTYSKLYEKDLIDFSSNINPLGYPKGLEFEWIKDFKLANVYPDIKYTRLRESIGDYLGCGPDEVIVGNGSMEIIDAVICNYSIVQFFVPSFSEYEERAKIRNKSIISIATDESMTIDFDILEESLKEESLLIVGNPNNPTGLRLAKDKLLKLYQIIRDKKGLLVLDEAFYEFCPQDYDSIELFKPYEYENILIIRAATKFFGLPGIRLGYACGNKKRAEAIRGQLNPWSINCFAEIAGNYIFKDCEYIEKSKEYISNERDYLLKELGGIQGLYVYPSHANFILVKLFDKTENQALQYFLAQGILIRTCDSFSGLDGAHIRVAVKSHEENSQLVQVFKDFLKEDEDVH</sequence>
<dbReference type="Proteomes" id="UP000377798">
    <property type="component" value="Unassembled WGS sequence"/>
</dbReference>
<dbReference type="EMBL" id="CAACYI010000001">
    <property type="protein sequence ID" value="VFB16275.1"/>
    <property type="molecule type" value="Genomic_DNA"/>
</dbReference>
<comment type="caution">
    <text evidence="4">The sequence shown here is derived from an EMBL/GenBank/DDBJ whole genome shotgun (WGS) entry which is preliminary data.</text>
</comment>
<dbReference type="Gene3D" id="3.90.1150.10">
    <property type="entry name" value="Aspartate Aminotransferase, domain 1"/>
    <property type="match status" value="1"/>
</dbReference>
<feature type="domain" description="Aminotransferase class I/classII large" evidence="3">
    <location>
        <begin position="19"/>
        <end position="344"/>
    </location>
</feature>
<keyword evidence="4" id="KW-0456">Lyase</keyword>
<dbReference type="CDD" id="cd00609">
    <property type="entry name" value="AAT_like"/>
    <property type="match status" value="1"/>
</dbReference>
<dbReference type="InterPro" id="IPR015421">
    <property type="entry name" value="PyrdxlP-dep_Trfase_major"/>
</dbReference>
<evidence type="ECO:0000259" key="3">
    <source>
        <dbReference type="Pfam" id="PF00155"/>
    </source>
</evidence>
<dbReference type="InterPro" id="IPR015424">
    <property type="entry name" value="PyrdxlP-dep_Trfase"/>
</dbReference>
<dbReference type="SUPFAM" id="SSF53383">
    <property type="entry name" value="PLP-dependent transferases"/>
    <property type="match status" value="1"/>
</dbReference>
<dbReference type="PANTHER" id="PTHR42885:SF1">
    <property type="entry name" value="THREONINE-PHOSPHATE DECARBOXYLASE"/>
    <property type="match status" value="1"/>
</dbReference>
<accession>A0A8H2M8J9</accession>
<dbReference type="GO" id="GO:0048472">
    <property type="term" value="F:threonine-phosphate decarboxylase activity"/>
    <property type="evidence" value="ECO:0007669"/>
    <property type="project" value="UniProtKB-EC"/>
</dbReference>
<proteinExistence type="predicted"/>
<evidence type="ECO:0000313" key="5">
    <source>
        <dbReference type="Proteomes" id="UP000377798"/>
    </source>
</evidence>
<gene>
    <name evidence="4" type="primary">cobD_1</name>
    <name evidence="4" type="ORF">NCTC13150_00795</name>
</gene>
<dbReference type="InterPro" id="IPR015422">
    <property type="entry name" value="PyrdxlP-dep_Trfase_small"/>
</dbReference>